<keyword evidence="9" id="KW-1185">Reference proteome</keyword>
<dbReference type="GO" id="GO:0030488">
    <property type="term" value="P:tRNA methylation"/>
    <property type="evidence" value="ECO:0007669"/>
    <property type="project" value="TreeGrafter"/>
</dbReference>
<dbReference type="SUPFAM" id="SSF53335">
    <property type="entry name" value="S-adenosyl-L-methionine-dependent methyltransferases"/>
    <property type="match status" value="1"/>
</dbReference>
<evidence type="ECO:0000259" key="7">
    <source>
        <dbReference type="PROSITE" id="PS51684"/>
    </source>
</evidence>
<evidence type="ECO:0000256" key="4">
    <source>
        <dbReference type="ARBA" id="ARBA00022694"/>
    </source>
</evidence>
<evidence type="ECO:0000256" key="3">
    <source>
        <dbReference type="ARBA" id="ARBA00022691"/>
    </source>
</evidence>
<comment type="function">
    <text evidence="6">S-adenosyl-L-methionine-dependent transferase that acts as a component of the wybutosine biosynthesis pathway. Wybutosine is a hyper modified guanosine with a tricyclic base found at the 3'-position adjacent to the anticodon of eukaryotic phenylalanine tRNA. Catalyzes the transfer of the alpha-amino-alpha-carboxypropyl (acp) group from S-adenosyl-L-methionine to the C-7 position of 4-demethylwyosine (imG-14) to produce wybutosine-86.</text>
</comment>
<dbReference type="GO" id="GO:0102522">
    <property type="term" value="F:tRNA 4-demethylwyosine alpha-amino-alpha-carboxypropyltransferase activity"/>
    <property type="evidence" value="ECO:0007669"/>
    <property type="project" value="UniProtKB-EC"/>
</dbReference>
<gene>
    <name evidence="8" type="ORF">METBIDRAFT_45721</name>
</gene>
<dbReference type="STRING" id="869754.A0A1A0H6W0"/>
<dbReference type="GeneID" id="30030929"/>
<dbReference type="GO" id="GO:0008757">
    <property type="term" value="F:S-adenosylmethionine-dependent methyltransferase activity"/>
    <property type="evidence" value="ECO:0007669"/>
    <property type="project" value="InterPro"/>
</dbReference>
<proteinExistence type="inferred from homology"/>
<protein>
    <recommendedName>
        <fullName evidence="6">tRNA wybutosine-synthesizing protein 2</fullName>
        <shortName evidence="6">tRNA-yW-synthesizing protein 2</shortName>
    </recommendedName>
    <alternativeName>
        <fullName evidence="6">tRNA(Phe) (4-demethylwyosine(37)-C(7)) aminocarboxypropyltransferase</fullName>
    </alternativeName>
</protein>
<comment type="caution">
    <text evidence="8">The sequence shown here is derived from an EMBL/GenBank/DDBJ whole genome shotgun (WGS) entry which is preliminary data.</text>
</comment>
<dbReference type="Pfam" id="PF02475">
    <property type="entry name" value="TRM5-TYW2_MTfase"/>
    <property type="match status" value="1"/>
</dbReference>
<dbReference type="InterPro" id="IPR029063">
    <property type="entry name" value="SAM-dependent_MTases_sf"/>
</dbReference>
<dbReference type="PIRSF" id="PIRSF038972">
    <property type="entry name" value="Trm12"/>
    <property type="match status" value="1"/>
</dbReference>
<evidence type="ECO:0000313" key="9">
    <source>
        <dbReference type="Proteomes" id="UP000092555"/>
    </source>
</evidence>
<dbReference type="EMBL" id="LXTC01000006">
    <property type="protein sequence ID" value="OBA19647.1"/>
    <property type="molecule type" value="Genomic_DNA"/>
</dbReference>
<dbReference type="InterPro" id="IPR026274">
    <property type="entry name" value="tRNA_wybutosine_synth_prot_2"/>
</dbReference>
<dbReference type="GO" id="GO:0031591">
    <property type="term" value="P:wybutosine biosynthetic process"/>
    <property type="evidence" value="ECO:0007669"/>
    <property type="project" value="InterPro"/>
</dbReference>
<sequence>MQDDSFAGHVTRYLREHFSDDDHSKIPPLIQKTPRKWSVYPPMVLFNTGSFDSDLWLETFDTLINKNEFFRYMQTALPGTVTHFAINKPIIEEDAMRRPFNIVPLWGDFGPDPTPQLFAEPFAPDLEKAFWCTVFQNGIHQTWAPRYTMFSRGNIKEKKRILDNYRHLEGTTVLDLYAGIGYFTLSYLANGATVFCWEINPWSIEGLVRGLQKNGHMYKVFRSGQVVTQGEINDFVARGYRAFVFHESNECATQRLAAWELAAISHVNLGLLPSLKPSWPIARFASTGSKEPTIVHVHENVHKDQFTTLVEEVQDCFAGTVTHLEKVKTFAPDVWHVVVDVVVDVVV</sequence>
<dbReference type="GO" id="GO:0008175">
    <property type="term" value="F:tRNA methyltransferase activity"/>
    <property type="evidence" value="ECO:0007669"/>
    <property type="project" value="TreeGrafter"/>
</dbReference>
<feature type="domain" description="SAM-dependent methyltransferase TRM5/TYW2-type" evidence="7">
    <location>
        <begin position="75"/>
        <end position="345"/>
    </location>
</feature>
<name>A0A1A0H6W0_9ASCO</name>
<organism evidence="8 9">
    <name type="scientific">Metschnikowia bicuspidata var. bicuspidata NRRL YB-4993</name>
    <dbReference type="NCBI Taxonomy" id="869754"/>
    <lineage>
        <taxon>Eukaryota</taxon>
        <taxon>Fungi</taxon>
        <taxon>Dikarya</taxon>
        <taxon>Ascomycota</taxon>
        <taxon>Saccharomycotina</taxon>
        <taxon>Pichiomycetes</taxon>
        <taxon>Metschnikowiaceae</taxon>
        <taxon>Metschnikowia</taxon>
    </lineage>
</organism>
<keyword evidence="6" id="KW-0963">Cytoplasm</keyword>
<dbReference type="GO" id="GO:0005737">
    <property type="term" value="C:cytoplasm"/>
    <property type="evidence" value="ECO:0007669"/>
    <property type="project" value="UniProtKB-SubCell"/>
</dbReference>
<comment type="pathway">
    <text evidence="1 6">tRNA modification; wybutosine-tRNA(Phe) biosynthesis.</text>
</comment>
<evidence type="ECO:0000256" key="1">
    <source>
        <dbReference type="ARBA" id="ARBA00004797"/>
    </source>
</evidence>
<keyword evidence="3 6" id="KW-0949">S-adenosyl-L-methionine</keyword>
<dbReference type="OrthoDB" id="2387925at2759"/>
<dbReference type="PANTHER" id="PTHR23245:SF25">
    <property type="entry name" value="TRNA WYBUTOSINE-SYNTHESIZING PROTEIN 2 HOMOLOG"/>
    <property type="match status" value="1"/>
</dbReference>
<reference evidence="8 9" key="1">
    <citation type="submission" date="2016-05" db="EMBL/GenBank/DDBJ databases">
        <title>Comparative genomics of biotechnologically important yeasts.</title>
        <authorList>
            <consortium name="DOE Joint Genome Institute"/>
            <person name="Riley R."/>
            <person name="Haridas S."/>
            <person name="Wolfe K.H."/>
            <person name="Lopes M.R."/>
            <person name="Hittinger C.T."/>
            <person name="Goker M."/>
            <person name="Salamov A."/>
            <person name="Wisecaver J."/>
            <person name="Long T.M."/>
            <person name="Aerts A.L."/>
            <person name="Barry K."/>
            <person name="Choi C."/>
            <person name="Clum A."/>
            <person name="Coughlan A.Y."/>
            <person name="Deshpande S."/>
            <person name="Douglass A.P."/>
            <person name="Hanson S.J."/>
            <person name="Klenk H.-P."/>
            <person name="LaButti K."/>
            <person name="Lapidus A."/>
            <person name="Lindquist E."/>
            <person name="Lipzen A."/>
            <person name="Meier-kolthoff J.P."/>
            <person name="Ohm R.A."/>
            <person name="Otillar R.P."/>
            <person name="Pangilinan J."/>
            <person name="Peng Y."/>
            <person name="Rokas A."/>
            <person name="Rosa C.A."/>
            <person name="Scheuner C."/>
            <person name="Sibirny A.A."/>
            <person name="Slot J.C."/>
            <person name="Stielow J.B."/>
            <person name="Sun H."/>
            <person name="Kurtzman C.P."/>
            <person name="Blackwell M."/>
            <person name="Grigoriev I.V."/>
            <person name="Jeffries T.W."/>
        </authorList>
    </citation>
    <scope>NUCLEOTIDE SEQUENCE [LARGE SCALE GENOMIC DNA]</scope>
    <source>
        <strain evidence="8 9">NRRL YB-4993</strain>
    </source>
</reference>
<accession>A0A1A0H6W0</accession>
<dbReference type="AlphaFoldDB" id="A0A1A0H6W0"/>
<keyword evidence="4 6" id="KW-0819">tRNA processing</keyword>
<dbReference type="PANTHER" id="PTHR23245">
    <property type="entry name" value="TRNA METHYLTRANSFERASE"/>
    <property type="match status" value="1"/>
</dbReference>
<comment type="catalytic activity">
    <reaction evidence="5">
        <text>4-demethylwyosine(37) in tRNA(Phe) + S-adenosyl-L-methionine = 4-demethyl-7-[(3S)-3-amino-3-carboxypropyl]wyosine(37) in tRNA(Phe) + S-methyl-5'-thioadenosine + H(+)</text>
        <dbReference type="Rhea" id="RHEA:36355"/>
        <dbReference type="Rhea" id="RHEA-COMP:10164"/>
        <dbReference type="Rhea" id="RHEA-COMP:10378"/>
        <dbReference type="ChEBI" id="CHEBI:15378"/>
        <dbReference type="ChEBI" id="CHEBI:17509"/>
        <dbReference type="ChEBI" id="CHEBI:59789"/>
        <dbReference type="ChEBI" id="CHEBI:64315"/>
        <dbReference type="ChEBI" id="CHEBI:73550"/>
        <dbReference type="EC" id="2.5.1.114"/>
    </reaction>
</comment>
<keyword evidence="2 6" id="KW-0808">Transferase</keyword>
<dbReference type="Gene3D" id="3.40.50.150">
    <property type="entry name" value="Vaccinia Virus protein VP39"/>
    <property type="match status" value="1"/>
</dbReference>
<evidence type="ECO:0000256" key="5">
    <source>
        <dbReference type="ARBA" id="ARBA00049400"/>
    </source>
</evidence>
<dbReference type="Proteomes" id="UP000092555">
    <property type="component" value="Unassembled WGS sequence"/>
</dbReference>
<dbReference type="RefSeq" id="XP_018710175.1">
    <property type="nucleotide sequence ID" value="XM_018857953.1"/>
</dbReference>
<comment type="subcellular location">
    <subcellularLocation>
        <location evidence="6">Cytoplasm</location>
    </subcellularLocation>
</comment>
<comment type="similarity">
    <text evidence="6">Belongs to the class I-like SAM-binding methyltransferase superfamily. TRM5/TYW2 family.</text>
</comment>
<evidence type="ECO:0000313" key="8">
    <source>
        <dbReference type="EMBL" id="OBA19647.1"/>
    </source>
</evidence>
<dbReference type="UniPathway" id="UPA00375"/>
<evidence type="ECO:0000256" key="2">
    <source>
        <dbReference type="ARBA" id="ARBA00022679"/>
    </source>
</evidence>
<dbReference type="PROSITE" id="PS51684">
    <property type="entry name" value="SAM_MT_TRM5_TYW2"/>
    <property type="match status" value="1"/>
</dbReference>
<evidence type="ECO:0000256" key="6">
    <source>
        <dbReference type="PIRNR" id="PIRNR038972"/>
    </source>
</evidence>
<dbReference type="InterPro" id="IPR056743">
    <property type="entry name" value="TRM5-TYW2-like_MTfase"/>
</dbReference>
<dbReference type="InterPro" id="IPR030382">
    <property type="entry name" value="MeTrfase_TRM5/TYW2"/>
</dbReference>